<dbReference type="Gene3D" id="3.10.129.150">
    <property type="entry name" value="Domain of unknown function (DUF5070)"/>
    <property type="match status" value="1"/>
</dbReference>
<dbReference type="Proteomes" id="UP000244926">
    <property type="component" value="Chromosome I"/>
</dbReference>
<dbReference type="InterPro" id="IPR031839">
    <property type="entry name" value="DUF5070"/>
</dbReference>
<keyword evidence="2" id="KW-1185">Reference proteome</keyword>
<name>A0A2R8FA99_9CHLA</name>
<dbReference type="Pfam" id="PF16802">
    <property type="entry name" value="DUF5070"/>
    <property type="match status" value="1"/>
</dbReference>
<gene>
    <name evidence="1" type="ORF">C10C_0035</name>
</gene>
<organism evidence="1 2">
    <name type="scientific">Chlamydia serpentis</name>
    <dbReference type="NCBI Taxonomy" id="1967782"/>
    <lineage>
        <taxon>Bacteria</taxon>
        <taxon>Pseudomonadati</taxon>
        <taxon>Chlamydiota</taxon>
        <taxon>Chlamydiia</taxon>
        <taxon>Chlamydiales</taxon>
        <taxon>Chlamydiaceae</taxon>
        <taxon>Chlamydia/Chlamydophila group</taxon>
        <taxon>Chlamydia</taxon>
    </lineage>
</organism>
<dbReference type="RefSeq" id="WP_108896218.1">
    <property type="nucleotide sequence ID" value="NZ_LT993738.1"/>
</dbReference>
<sequence length="153" mass="17456">MRPTLHLQHLRYFHNHGSILFEALLTIKDCFLLEAKLQNFIGRASKDNAIRWRENLFRSIPEINGVVRKRHLASFAEELVHRPRLSLIRDLWVFPGEVIPEGEEDCMLLLILSGNHIGSGIFFVGPYPSDLYKLENGTTALLLAFSSIGHPVI</sequence>
<dbReference type="KEGG" id="csee:C10C_0035"/>
<accession>A0A2R8FA99</accession>
<protein>
    <submittedName>
        <fullName evidence="1">Uncharacterized protein</fullName>
    </submittedName>
</protein>
<dbReference type="OrthoDB" id="18866at2"/>
<dbReference type="EMBL" id="LT993738">
    <property type="protein sequence ID" value="SPN73226.1"/>
    <property type="molecule type" value="Genomic_DNA"/>
</dbReference>
<evidence type="ECO:0000313" key="2">
    <source>
        <dbReference type="Proteomes" id="UP000244926"/>
    </source>
</evidence>
<evidence type="ECO:0000313" key="1">
    <source>
        <dbReference type="EMBL" id="SPN73226.1"/>
    </source>
</evidence>
<dbReference type="AlphaFoldDB" id="A0A2R8FA99"/>
<proteinExistence type="predicted"/>
<reference evidence="2" key="1">
    <citation type="submission" date="2017-11" db="EMBL/GenBank/DDBJ databases">
        <authorList>
            <person name="Seth-Smith MB H."/>
        </authorList>
    </citation>
    <scope>NUCLEOTIDE SEQUENCE [LARGE SCALE GENOMIC DNA]</scope>
</reference>